<keyword evidence="4 6" id="KW-0949">S-adenosyl-L-methionine</keyword>
<evidence type="ECO:0000256" key="3">
    <source>
        <dbReference type="ARBA" id="ARBA00022679"/>
    </source>
</evidence>
<comment type="function">
    <text evidence="6">Specifically methylates the pseudouridine at position 1915 (m3Psi1915) in 23S rRNA.</text>
</comment>
<accession>A0ABV9NVU1</accession>
<gene>
    <name evidence="6 7" type="primary">rlmH</name>
    <name evidence="7" type="ORF">ACFO4L_06680</name>
</gene>
<dbReference type="EMBL" id="JBHSGK010000005">
    <property type="protein sequence ID" value="MFC4736267.1"/>
    <property type="molecule type" value="Genomic_DNA"/>
</dbReference>
<dbReference type="PANTHER" id="PTHR33603:SF1">
    <property type="entry name" value="RIBOSOMAL RNA LARGE SUBUNIT METHYLTRANSFERASE H"/>
    <property type="match status" value="1"/>
</dbReference>
<dbReference type="NCBIfam" id="TIGR00246">
    <property type="entry name" value="tRNA_RlmH_YbeA"/>
    <property type="match status" value="1"/>
</dbReference>
<keyword evidence="2 6" id="KW-0489">Methyltransferase</keyword>
<evidence type="ECO:0000313" key="8">
    <source>
        <dbReference type="Proteomes" id="UP001595896"/>
    </source>
</evidence>
<dbReference type="NCBIfam" id="NF000986">
    <property type="entry name" value="PRK00103.1-4"/>
    <property type="match status" value="1"/>
</dbReference>
<dbReference type="HAMAP" id="MF_00658">
    <property type="entry name" value="23SrRNA_methyltr_H"/>
    <property type="match status" value="1"/>
</dbReference>
<dbReference type="GO" id="GO:0032259">
    <property type="term" value="P:methylation"/>
    <property type="evidence" value="ECO:0007669"/>
    <property type="project" value="UniProtKB-KW"/>
</dbReference>
<keyword evidence="3 6" id="KW-0808">Transferase</keyword>
<organism evidence="7 8">
    <name type="scientific">Bacillus daqingensis</name>
    <dbReference type="NCBI Taxonomy" id="872396"/>
    <lineage>
        <taxon>Bacteria</taxon>
        <taxon>Bacillati</taxon>
        <taxon>Bacillota</taxon>
        <taxon>Bacilli</taxon>
        <taxon>Bacillales</taxon>
        <taxon>Bacillaceae</taxon>
        <taxon>Bacillus</taxon>
    </lineage>
</organism>
<keyword evidence="1 6" id="KW-0698">rRNA processing</keyword>
<evidence type="ECO:0000256" key="1">
    <source>
        <dbReference type="ARBA" id="ARBA00022552"/>
    </source>
</evidence>
<dbReference type="RefSeq" id="WP_377908919.1">
    <property type="nucleotide sequence ID" value="NZ_JBHSGK010000005.1"/>
</dbReference>
<dbReference type="NCBIfam" id="NF000985">
    <property type="entry name" value="PRK00103.1-3"/>
    <property type="match status" value="1"/>
</dbReference>
<proteinExistence type="inferred from homology"/>
<keyword evidence="6" id="KW-0963">Cytoplasm</keyword>
<sequence length="159" mass="18077">MQITIISVGKLKEKYLKQGIAEFEKRLSAYCKLQLVEVSDEQAPETMSEKEIEQVKEKEGERILQKIKPGHYVYALDLGGKQRTSEAFANELEKLSIHGKSQIAFVIGGSNGLSESVLKRADASISFSKMTFPHQLMKLILIEQVYRAFRIMKGEPYHK</sequence>
<dbReference type="InterPro" id="IPR029028">
    <property type="entry name" value="Alpha/beta_knot_MTases"/>
</dbReference>
<dbReference type="PIRSF" id="PIRSF004505">
    <property type="entry name" value="MT_bac"/>
    <property type="match status" value="1"/>
</dbReference>
<comment type="similarity">
    <text evidence="5 6">Belongs to the RNA methyltransferase RlmH family.</text>
</comment>
<evidence type="ECO:0000313" key="7">
    <source>
        <dbReference type="EMBL" id="MFC4736267.1"/>
    </source>
</evidence>
<feature type="binding site" evidence="6">
    <location>
        <position position="108"/>
    </location>
    <ligand>
        <name>S-adenosyl-L-methionine</name>
        <dbReference type="ChEBI" id="CHEBI:59789"/>
    </ligand>
</feature>
<name>A0ABV9NVU1_9BACI</name>
<comment type="subunit">
    <text evidence="6">Homodimer.</text>
</comment>
<evidence type="ECO:0000256" key="4">
    <source>
        <dbReference type="ARBA" id="ARBA00022691"/>
    </source>
</evidence>
<evidence type="ECO:0000256" key="6">
    <source>
        <dbReference type="HAMAP-Rule" id="MF_00658"/>
    </source>
</evidence>
<dbReference type="InterPro" id="IPR029026">
    <property type="entry name" value="tRNA_m1G_MTases_N"/>
</dbReference>
<reference evidence="8" key="1">
    <citation type="journal article" date="2019" name="Int. J. Syst. Evol. Microbiol.">
        <title>The Global Catalogue of Microorganisms (GCM) 10K type strain sequencing project: providing services to taxonomists for standard genome sequencing and annotation.</title>
        <authorList>
            <consortium name="The Broad Institute Genomics Platform"/>
            <consortium name="The Broad Institute Genome Sequencing Center for Infectious Disease"/>
            <person name="Wu L."/>
            <person name="Ma J."/>
        </authorList>
    </citation>
    <scope>NUCLEOTIDE SEQUENCE [LARGE SCALE GENOMIC DNA]</scope>
    <source>
        <strain evidence="8">JCM 12165</strain>
    </source>
</reference>
<dbReference type="GO" id="GO:0008168">
    <property type="term" value="F:methyltransferase activity"/>
    <property type="evidence" value="ECO:0007669"/>
    <property type="project" value="UniProtKB-KW"/>
</dbReference>
<comment type="subcellular location">
    <subcellularLocation>
        <location evidence="6">Cytoplasm</location>
    </subcellularLocation>
</comment>
<comment type="caution">
    <text evidence="7">The sequence shown here is derived from an EMBL/GenBank/DDBJ whole genome shotgun (WGS) entry which is preliminary data.</text>
</comment>
<dbReference type="InterPro" id="IPR003742">
    <property type="entry name" value="RlmH-like"/>
</dbReference>
<dbReference type="Gene3D" id="3.40.1280.10">
    <property type="match status" value="1"/>
</dbReference>
<keyword evidence="8" id="KW-1185">Reference proteome</keyword>
<protein>
    <recommendedName>
        <fullName evidence="6">Ribosomal RNA large subunit methyltransferase H</fullName>
        <ecNumber evidence="6">2.1.1.177</ecNumber>
    </recommendedName>
    <alternativeName>
        <fullName evidence="6">23S rRNA (pseudouridine1915-N3)-methyltransferase</fullName>
    </alternativeName>
    <alternativeName>
        <fullName evidence="6">23S rRNA m3Psi1915 methyltransferase</fullName>
    </alternativeName>
    <alternativeName>
        <fullName evidence="6">rRNA (pseudouridine-N3-)-methyltransferase RlmH</fullName>
    </alternativeName>
</protein>
<feature type="binding site" evidence="6">
    <location>
        <begin position="127"/>
        <end position="132"/>
    </location>
    <ligand>
        <name>S-adenosyl-L-methionine</name>
        <dbReference type="ChEBI" id="CHEBI:59789"/>
    </ligand>
</feature>
<evidence type="ECO:0000256" key="2">
    <source>
        <dbReference type="ARBA" id="ARBA00022603"/>
    </source>
</evidence>
<dbReference type="EC" id="2.1.1.177" evidence="6"/>
<dbReference type="CDD" id="cd18081">
    <property type="entry name" value="RlmH-like"/>
    <property type="match status" value="1"/>
</dbReference>
<comment type="catalytic activity">
    <reaction evidence="6">
        <text>pseudouridine(1915) in 23S rRNA + S-adenosyl-L-methionine = N(3)-methylpseudouridine(1915) in 23S rRNA + S-adenosyl-L-homocysteine + H(+)</text>
        <dbReference type="Rhea" id="RHEA:42752"/>
        <dbReference type="Rhea" id="RHEA-COMP:10221"/>
        <dbReference type="Rhea" id="RHEA-COMP:10222"/>
        <dbReference type="ChEBI" id="CHEBI:15378"/>
        <dbReference type="ChEBI" id="CHEBI:57856"/>
        <dbReference type="ChEBI" id="CHEBI:59789"/>
        <dbReference type="ChEBI" id="CHEBI:65314"/>
        <dbReference type="ChEBI" id="CHEBI:74486"/>
        <dbReference type="EC" id="2.1.1.177"/>
    </reaction>
</comment>
<evidence type="ECO:0000256" key="5">
    <source>
        <dbReference type="ARBA" id="ARBA00038303"/>
    </source>
</evidence>
<dbReference type="Pfam" id="PF02590">
    <property type="entry name" value="SPOUT_MTase"/>
    <property type="match status" value="1"/>
</dbReference>
<dbReference type="Proteomes" id="UP001595896">
    <property type="component" value="Unassembled WGS sequence"/>
</dbReference>
<dbReference type="PANTHER" id="PTHR33603">
    <property type="entry name" value="METHYLTRANSFERASE"/>
    <property type="match status" value="1"/>
</dbReference>
<dbReference type="SUPFAM" id="SSF75217">
    <property type="entry name" value="alpha/beta knot"/>
    <property type="match status" value="1"/>
</dbReference>
<feature type="binding site" evidence="6">
    <location>
        <position position="76"/>
    </location>
    <ligand>
        <name>S-adenosyl-L-methionine</name>
        <dbReference type="ChEBI" id="CHEBI:59789"/>
    </ligand>
</feature>